<comment type="caution">
    <text evidence="3">The sequence shown here is derived from an EMBL/GenBank/DDBJ whole genome shotgun (WGS) entry which is preliminary data.</text>
</comment>
<protein>
    <recommendedName>
        <fullName evidence="2">Rv2525c-like glycoside hydrolase-like domain-containing protein</fullName>
    </recommendedName>
</protein>
<dbReference type="RefSeq" id="WP_081184759.1">
    <property type="nucleotide sequence ID" value="NZ_MJEA01000017.1"/>
</dbReference>
<dbReference type="AlphaFoldDB" id="A0A1V8Y717"/>
<evidence type="ECO:0000256" key="1">
    <source>
        <dbReference type="SAM" id="Phobius"/>
    </source>
</evidence>
<dbReference type="OrthoDB" id="1795295at2"/>
<evidence type="ECO:0000259" key="2">
    <source>
        <dbReference type="Pfam" id="PF08924"/>
    </source>
</evidence>
<name>A0A1V8Y717_9ENTE</name>
<evidence type="ECO:0000313" key="3">
    <source>
        <dbReference type="EMBL" id="OQO68390.1"/>
    </source>
</evidence>
<accession>A0A1V8Y717</accession>
<keyword evidence="1" id="KW-0472">Membrane</keyword>
<reference evidence="3 4" key="1">
    <citation type="journal article" date="2017" name="BMC Microbiol.">
        <title>Comparative genomics of Enterococcus spp. isolated from bovine feces.</title>
        <authorList>
            <person name="Beukers A.G."/>
            <person name="Zaheer R."/>
            <person name="Goji N."/>
            <person name="Amoako K.K."/>
            <person name="Chaves A.V."/>
            <person name="Ward M.P."/>
            <person name="McAllister T.A."/>
        </authorList>
    </citation>
    <scope>NUCLEOTIDE SEQUENCE [LARGE SCALE GENOMIC DNA]</scope>
    <source>
        <strain evidence="3 4">F1129D 143</strain>
    </source>
</reference>
<feature type="transmembrane region" description="Helical" evidence="1">
    <location>
        <begin position="685"/>
        <end position="718"/>
    </location>
</feature>
<keyword evidence="1" id="KW-0812">Transmembrane</keyword>
<organism evidence="3 4">
    <name type="scientific">Enterococcus villorum</name>
    <dbReference type="NCBI Taxonomy" id="112904"/>
    <lineage>
        <taxon>Bacteria</taxon>
        <taxon>Bacillati</taxon>
        <taxon>Bacillota</taxon>
        <taxon>Bacilli</taxon>
        <taxon>Lactobacillales</taxon>
        <taxon>Enterococcaceae</taxon>
        <taxon>Enterococcus</taxon>
    </lineage>
</organism>
<dbReference type="InterPro" id="IPR017853">
    <property type="entry name" value="GH"/>
</dbReference>
<dbReference type="CDD" id="cd06418">
    <property type="entry name" value="GH25_BacA-like"/>
    <property type="match status" value="1"/>
</dbReference>
<dbReference type="Gene3D" id="3.20.20.80">
    <property type="entry name" value="Glycosidases"/>
    <property type="match status" value="1"/>
</dbReference>
<dbReference type="Proteomes" id="UP000192477">
    <property type="component" value="Unassembled WGS sequence"/>
</dbReference>
<evidence type="ECO:0000313" key="4">
    <source>
        <dbReference type="Proteomes" id="UP000192477"/>
    </source>
</evidence>
<sequence>MKTNNMLINIDPWVLEVQQWLNETYGNVPGFGSVPEDGMTGWDTIYGLIRAVQHELEIKDLVNNFGETTSALWDQQVTPKLINQYDSPIVKLIDGAFRCKGMGNGKFSTIYTLDNDEATKELKKNAGFENPTSTLDSTWAKALFDMSAFVLVSGGNERTRQMQQTLNNKYSQWTGILPCDGIYQRATNTALIYGMQVELGLSAVANGNFGPATQEAYGALATNHQIGNNNGLVLLLQYALYQNLINVGPNTVPFTGELDTETTSALLLFQFFLNLTEVTESGYPDLTTAMSLMLSSGDPNRKFYAVDTSEQLTTTQITTLKNAGIKYIGRYLTGTVGNDFIPKYLTVNEANDLIDAGMAIIPIYQDNNPMISYYTYEQGVSDANAAFAAADSLGFNKGTVIYFAVDVDALDSDITTNILPYFNGVHNVATKNGVRFNVGVYGTRNVCLRVSNAGYTVASYVSNMSTGWSGNLGFSQPTDWAFDQFNEPEGGIGTGAGLVMIDKVNVSGIDKGVTSVNEVNPAIGILRNLGFKLIDEALDNAQFELDVEMVIYAAGPLTITQTLASSAQSANPNDQTINFSIINGKIDPSFSSEISNIFGNDISEKLEISMEGITASIETGDVEFSGNYEDGKINGTVVFNMQRTTVKGEEITVSVKYEIEIDLNKIGGFFKKLFETVLDVVKENLVLFILLIAIPAVAVLIIGGGVELAAVGATALIIGILTEFTKNMI</sequence>
<dbReference type="EMBL" id="MJEA01000017">
    <property type="protein sequence ID" value="OQO68390.1"/>
    <property type="molecule type" value="Genomic_DNA"/>
</dbReference>
<proteinExistence type="predicted"/>
<gene>
    <name evidence="3" type="ORF">BH747_11960</name>
</gene>
<dbReference type="STRING" id="112904.BH747_11960"/>
<dbReference type="SUPFAM" id="SSF51445">
    <property type="entry name" value="(Trans)glycosidases"/>
    <property type="match status" value="1"/>
</dbReference>
<feature type="domain" description="Rv2525c-like glycoside hydrolase-like" evidence="2">
    <location>
        <begin position="319"/>
        <end position="482"/>
    </location>
</feature>
<dbReference type="InterPro" id="IPR015020">
    <property type="entry name" value="Rv2525c-like_Glyco_Hydro-like"/>
</dbReference>
<keyword evidence="1" id="KW-1133">Transmembrane helix</keyword>
<dbReference type="Pfam" id="PF08924">
    <property type="entry name" value="Rv2525c_GlyHyd-like"/>
    <property type="match status" value="1"/>
</dbReference>